<dbReference type="AlphaFoldDB" id="A0A4P9X2D0"/>
<protein>
    <recommendedName>
        <fullName evidence="5">SH3 domain-containing protein</fullName>
    </recommendedName>
</protein>
<dbReference type="InterPro" id="IPR036028">
    <property type="entry name" value="SH3-like_dom_sf"/>
</dbReference>
<sequence>MSLSPASSGSGQCLTLTNSKACGPWNGQKIFVAPNNPAFASQEAFDAWIINSLYNNQKSYIESFASAYTCPQYDGSGQRYHISFYCQLLITTSQSAQMCGPPASTPKALCTDTCSDATTSLTGVFNDGKLCTTTGVSNDVSTLRSTLIDQYETLCSSLPVKTKGDNCIVGVDTESTNCGFWTPKEKEAFCAIGTNRSTQCCQQSTVSPNASKAGSGSGGGLSKGAKAAIGVAIAVVAVVALAIILWICMRRRHRNKKGGPVRANTLSRQHQEKLEAEKFAAMAGAQGMGHGTLDRSHVEQSYPASDMDAMGGGMGGMGSPNVPAHTGHIPTMMPLSPGAQSAAPGPESVYVSQNGGVYLGHDAAQLAGMDGGHPEAGGVDRGMDGGDGGMAGESGSLVDDIAALANDPDFQPGARVRAIAGYNANLGDELELRVGDSVIIVSTFDDGWSVGVNEATGMEGAFPLACVVRAREFPEADFQADGSPMPSEGAGGSQVRARGSSLYLSGPQMTNIMQQQGEP</sequence>
<dbReference type="Proteomes" id="UP000274922">
    <property type="component" value="Unassembled WGS sequence"/>
</dbReference>
<keyword evidence="1 2" id="KW-0728">SH3 domain</keyword>
<evidence type="ECO:0000313" key="6">
    <source>
        <dbReference type="EMBL" id="RKO98590.1"/>
    </source>
</evidence>
<evidence type="ECO:0000259" key="5">
    <source>
        <dbReference type="PROSITE" id="PS50002"/>
    </source>
</evidence>
<accession>A0A4P9X2D0</accession>
<evidence type="ECO:0000256" key="4">
    <source>
        <dbReference type="SAM" id="Phobius"/>
    </source>
</evidence>
<dbReference type="EMBL" id="ML014397">
    <property type="protein sequence ID" value="RKO98590.1"/>
    <property type="molecule type" value="Genomic_DNA"/>
</dbReference>
<evidence type="ECO:0000313" key="7">
    <source>
        <dbReference type="Proteomes" id="UP000274922"/>
    </source>
</evidence>
<evidence type="ECO:0000256" key="2">
    <source>
        <dbReference type="PROSITE-ProRule" id="PRU00192"/>
    </source>
</evidence>
<feature type="transmembrane region" description="Helical" evidence="4">
    <location>
        <begin position="227"/>
        <end position="248"/>
    </location>
</feature>
<proteinExistence type="predicted"/>
<name>A0A4P9X2D0_9FUNG</name>
<feature type="region of interest" description="Disordered" evidence="3">
    <location>
        <begin position="477"/>
        <end position="497"/>
    </location>
</feature>
<evidence type="ECO:0000256" key="3">
    <source>
        <dbReference type="SAM" id="MobiDB-lite"/>
    </source>
</evidence>
<dbReference type="Pfam" id="PF00018">
    <property type="entry name" value="SH3_1"/>
    <property type="match status" value="1"/>
</dbReference>
<keyword evidence="4" id="KW-0812">Transmembrane</keyword>
<reference evidence="7" key="1">
    <citation type="journal article" date="2018" name="Nat. Microbiol.">
        <title>Leveraging single-cell genomics to expand the fungal tree of life.</title>
        <authorList>
            <person name="Ahrendt S.R."/>
            <person name="Quandt C.A."/>
            <person name="Ciobanu D."/>
            <person name="Clum A."/>
            <person name="Salamov A."/>
            <person name="Andreopoulos B."/>
            <person name="Cheng J.F."/>
            <person name="Woyke T."/>
            <person name="Pelin A."/>
            <person name="Henrissat B."/>
            <person name="Reynolds N.K."/>
            <person name="Benny G.L."/>
            <person name="Smith M.E."/>
            <person name="James T.Y."/>
            <person name="Grigoriev I.V."/>
        </authorList>
    </citation>
    <scope>NUCLEOTIDE SEQUENCE [LARGE SCALE GENOMIC DNA]</scope>
    <source>
        <strain evidence="7">ATCC 52028</strain>
    </source>
</reference>
<evidence type="ECO:0000256" key="1">
    <source>
        <dbReference type="ARBA" id="ARBA00022443"/>
    </source>
</evidence>
<dbReference type="PROSITE" id="PS50002">
    <property type="entry name" value="SH3"/>
    <property type="match status" value="1"/>
</dbReference>
<dbReference type="SMART" id="SM00326">
    <property type="entry name" value="SH3"/>
    <property type="match status" value="1"/>
</dbReference>
<dbReference type="SUPFAM" id="SSF50044">
    <property type="entry name" value="SH3-domain"/>
    <property type="match status" value="1"/>
</dbReference>
<organism evidence="6 7">
    <name type="scientific">Caulochytrium protostelioides</name>
    <dbReference type="NCBI Taxonomy" id="1555241"/>
    <lineage>
        <taxon>Eukaryota</taxon>
        <taxon>Fungi</taxon>
        <taxon>Fungi incertae sedis</taxon>
        <taxon>Chytridiomycota</taxon>
        <taxon>Chytridiomycota incertae sedis</taxon>
        <taxon>Chytridiomycetes</taxon>
        <taxon>Caulochytriales</taxon>
        <taxon>Caulochytriaceae</taxon>
        <taxon>Caulochytrium</taxon>
    </lineage>
</organism>
<dbReference type="InterPro" id="IPR001452">
    <property type="entry name" value="SH3_domain"/>
</dbReference>
<dbReference type="OrthoDB" id="2163411at2759"/>
<keyword evidence="4" id="KW-0472">Membrane</keyword>
<keyword evidence="7" id="KW-1185">Reference proteome</keyword>
<dbReference type="Gene3D" id="2.30.30.40">
    <property type="entry name" value="SH3 Domains"/>
    <property type="match status" value="1"/>
</dbReference>
<keyword evidence="4" id="KW-1133">Transmembrane helix</keyword>
<gene>
    <name evidence="6" type="ORF">CXG81DRAFT_21207</name>
</gene>
<dbReference type="STRING" id="1555241.A0A4P9X2D0"/>
<feature type="domain" description="SH3" evidence="5">
    <location>
        <begin position="411"/>
        <end position="472"/>
    </location>
</feature>